<keyword evidence="2" id="KW-1185">Reference proteome</keyword>
<organism evidence="1 2">
    <name type="scientific">Arenimonas terrae</name>
    <dbReference type="NCBI Taxonomy" id="2546226"/>
    <lineage>
        <taxon>Bacteria</taxon>
        <taxon>Pseudomonadati</taxon>
        <taxon>Pseudomonadota</taxon>
        <taxon>Gammaproteobacteria</taxon>
        <taxon>Lysobacterales</taxon>
        <taxon>Lysobacteraceae</taxon>
        <taxon>Arenimonas</taxon>
    </lineage>
</organism>
<comment type="caution">
    <text evidence="1">The sequence shown here is derived from an EMBL/GenBank/DDBJ whole genome shotgun (WGS) entry which is preliminary data.</text>
</comment>
<accession>A0A5C4RXR4</accession>
<name>A0A5C4RXR4_9GAMM</name>
<dbReference type="OrthoDB" id="8703271at2"/>
<sequence>MQGEITGWKEGDEFRLDNGQVWKVLKGHFRLREAMVSPQVVVMPGVAGRWFLQVHEDLPKARVYRID</sequence>
<reference evidence="1 2" key="1">
    <citation type="submission" date="2019-03" db="EMBL/GenBank/DDBJ databases">
        <title>Arenimonas daejeonensis sp. nov., isolated from compost.</title>
        <authorList>
            <person name="Jeon C.O."/>
        </authorList>
    </citation>
    <scope>NUCLEOTIDE SEQUENCE [LARGE SCALE GENOMIC DNA]</scope>
    <source>
        <strain evidence="1 2">R29</strain>
    </source>
</reference>
<dbReference type="AlphaFoldDB" id="A0A5C4RXR4"/>
<evidence type="ECO:0000313" key="1">
    <source>
        <dbReference type="EMBL" id="TNJ35880.1"/>
    </source>
</evidence>
<proteinExistence type="predicted"/>
<evidence type="ECO:0000313" key="2">
    <source>
        <dbReference type="Proteomes" id="UP000305760"/>
    </source>
</evidence>
<protein>
    <submittedName>
        <fullName evidence="1">Uncharacterized protein</fullName>
    </submittedName>
</protein>
<gene>
    <name evidence="1" type="ORF">E1B00_08010</name>
</gene>
<dbReference type="Proteomes" id="UP000305760">
    <property type="component" value="Unassembled WGS sequence"/>
</dbReference>
<dbReference type="EMBL" id="SMDR01000001">
    <property type="protein sequence ID" value="TNJ35880.1"/>
    <property type="molecule type" value="Genomic_DNA"/>
</dbReference>